<dbReference type="GO" id="GO:0008295">
    <property type="term" value="P:spermidine biosynthetic process"/>
    <property type="evidence" value="ECO:0007669"/>
    <property type="project" value="UniProtKB-KW"/>
</dbReference>
<protein>
    <recommendedName>
        <fullName evidence="4">adenosylmethionine decarboxylase</fullName>
        <ecNumber evidence="4">4.1.1.50</ecNumber>
    </recommendedName>
</protein>
<dbReference type="Pfam" id="PF01536">
    <property type="entry name" value="SAM_decarbox"/>
    <property type="match status" value="1"/>
</dbReference>
<keyword evidence="13" id="KW-0670">Pyruvate</keyword>
<dbReference type="EMBL" id="OOIP01000032">
    <property type="protein sequence ID" value="SPO41819.1"/>
    <property type="molecule type" value="Genomic_DNA"/>
</dbReference>
<comment type="cofactor">
    <cofactor evidence="1">
        <name>pyruvate</name>
        <dbReference type="ChEBI" id="CHEBI:15361"/>
    </cofactor>
</comment>
<dbReference type="AlphaFoldDB" id="A0A5C3FEM4"/>
<comment type="similarity">
    <text evidence="3">Belongs to the eukaryotic AdoMetDC family.</text>
</comment>
<evidence type="ECO:0000256" key="2">
    <source>
        <dbReference type="ARBA" id="ARBA00004911"/>
    </source>
</evidence>
<keyword evidence="8" id="KW-0745">Spermidine biosynthesis</keyword>
<dbReference type="SUPFAM" id="SSF56276">
    <property type="entry name" value="S-adenosylmethionine decarboxylase"/>
    <property type="match status" value="1"/>
</dbReference>
<dbReference type="InterPro" id="IPR018166">
    <property type="entry name" value="S-AdoMet_deCO2ase_CS"/>
</dbReference>
<keyword evidence="5" id="KW-0949">S-adenosyl-L-methionine</keyword>
<evidence type="ECO:0000256" key="13">
    <source>
        <dbReference type="ARBA" id="ARBA00023317"/>
    </source>
</evidence>
<evidence type="ECO:0000256" key="6">
    <source>
        <dbReference type="ARBA" id="ARBA00022793"/>
    </source>
</evidence>
<evidence type="ECO:0000313" key="16">
    <source>
        <dbReference type="Proteomes" id="UP000323386"/>
    </source>
</evidence>
<keyword evidence="11" id="KW-0456">Lyase</keyword>
<evidence type="ECO:0000256" key="12">
    <source>
        <dbReference type="ARBA" id="ARBA00023270"/>
    </source>
</evidence>
<feature type="region of interest" description="Disordered" evidence="14">
    <location>
        <begin position="1"/>
        <end position="21"/>
    </location>
</feature>
<evidence type="ECO:0000256" key="11">
    <source>
        <dbReference type="ARBA" id="ARBA00023239"/>
    </source>
</evidence>
<comment type="pathway">
    <text evidence="2">Amine and polyamine biosynthesis; S-adenosylmethioninamine biosynthesis; S-adenosylmethioninamine from S-adenosyl-L-methionine: step 1/1.</text>
</comment>
<evidence type="ECO:0000256" key="8">
    <source>
        <dbReference type="ARBA" id="ARBA00023066"/>
    </source>
</evidence>
<dbReference type="Proteomes" id="UP000323386">
    <property type="component" value="Unassembled WGS sequence"/>
</dbReference>
<proteinExistence type="inferred from homology"/>
<dbReference type="GO" id="GO:0006597">
    <property type="term" value="P:spermine biosynthetic process"/>
    <property type="evidence" value="ECO:0007669"/>
    <property type="project" value="InterPro"/>
</dbReference>
<feature type="compositionally biased region" description="Polar residues" evidence="14">
    <location>
        <begin position="1"/>
        <end position="14"/>
    </location>
</feature>
<keyword evidence="9" id="KW-0620">Polyamine biosynthesis</keyword>
<dbReference type="GO" id="GO:0005829">
    <property type="term" value="C:cytosol"/>
    <property type="evidence" value="ECO:0007669"/>
    <property type="project" value="TreeGrafter"/>
</dbReference>
<dbReference type="InterPro" id="IPR016067">
    <property type="entry name" value="S-AdoMet_deCO2ase_core"/>
</dbReference>
<name>A0A5C3FEM4_9BASI</name>
<evidence type="ECO:0000256" key="14">
    <source>
        <dbReference type="SAM" id="MobiDB-lite"/>
    </source>
</evidence>
<evidence type="ECO:0000256" key="3">
    <source>
        <dbReference type="ARBA" id="ARBA00008466"/>
    </source>
</evidence>
<evidence type="ECO:0000256" key="4">
    <source>
        <dbReference type="ARBA" id="ARBA00012357"/>
    </source>
</evidence>
<reference evidence="15 16" key="1">
    <citation type="submission" date="2018-03" db="EMBL/GenBank/DDBJ databases">
        <authorList>
            <person name="Guldener U."/>
        </authorList>
    </citation>
    <scope>NUCLEOTIDE SEQUENCE [LARGE SCALE GENOMIC DNA]</scope>
    <source>
        <strain evidence="15 16">DAOM196992</strain>
    </source>
</reference>
<sequence length="556" mass="60890">MTPTASQLESNSSAADRLAHQKEIQRMRSREILDAHDLAAQQQQQQHAADPSTLSVAETLQQVVELNAASSAANVASVSSATDFHDPCGPFEGPEKLLELWFAEEPADVQRCAWQDHDARQGHFGLRSVPKAVWETMLDIVKCKVLSVIEGAEVDAYLLSESSMFVFPHKLILKTCGTTTLLLGLERLLEIANRALSSLHRSTAKLVSLDGDGAASGSGDASASASASDSAERRLGSSVVHAFYSRKSFMFPERQKGPHRDWMLEVAVLDRFFDFGAAYTVGKMNGDHWLLWMGCEGAREAEAPSSPAAAAPYSASLSVERPLRLPTPCVEDQTLEILMTHLSAASCGRFVFDEGLPHPTRGECYPSQFASASAAGYDEPALDLDKGHALGLALSNRLRLTDLFPSTQLDAFAFEPCGYSANAVMPRRGKTDQAGYWTIHVTPEEESSYASFETNVALLPSSSQQHREESCWSMEGTPTTLPQLVSRVVSTFEPGKLCVTLFVATAGEGASEREKQEVDSNGNELHRLLLKGYKRTDRIAYEFERYDLVFVSFEKR</sequence>
<accession>A0A5C3FEM4</accession>
<keyword evidence="12" id="KW-0704">Schiff base</keyword>
<dbReference type="OrthoDB" id="1068353at2759"/>
<keyword evidence="7" id="KW-0068">Autocatalytic cleavage</keyword>
<dbReference type="GO" id="GO:0004014">
    <property type="term" value="F:adenosylmethionine decarboxylase activity"/>
    <property type="evidence" value="ECO:0007669"/>
    <property type="project" value="UniProtKB-EC"/>
</dbReference>
<evidence type="ECO:0000256" key="1">
    <source>
        <dbReference type="ARBA" id="ARBA00001928"/>
    </source>
</evidence>
<organism evidence="15 16">
    <name type="scientific">Pseudozyma flocculosa</name>
    <dbReference type="NCBI Taxonomy" id="84751"/>
    <lineage>
        <taxon>Eukaryota</taxon>
        <taxon>Fungi</taxon>
        <taxon>Dikarya</taxon>
        <taxon>Basidiomycota</taxon>
        <taxon>Ustilaginomycotina</taxon>
        <taxon>Ustilaginomycetes</taxon>
        <taxon>Ustilaginales</taxon>
        <taxon>Ustilaginaceae</taxon>
        <taxon>Pseudozyma</taxon>
    </lineage>
</organism>
<keyword evidence="6" id="KW-0210">Decarboxylase</keyword>
<evidence type="ECO:0000256" key="5">
    <source>
        <dbReference type="ARBA" id="ARBA00022691"/>
    </source>
</evidence>
<dbReference type="NCBIfam" id="TIGR00535">
    <property type="entry name" value="SAM_DCase"/>
    <property type="match status" value="1"/>
</dbReference>
<keyword evidence="10" id="KW-0865">Zymogen</keyword>
<keyword evidence="16" id="KW-1185">Reference proteome</keyword>
<dbReference type="InterPro" id="IPR048283">
    <property type="entry name" value="AdoMetDC-like"/>
</dbReference>
<dbReference type="PROSITE" id="PS01336">
    <property type="entry name" value="ADOMETDC"/>
    <property type="match status" value="1"/>
</dbReference>
<dbReference type="UniPathway" id="UPA00331">
    <property type="reaction ID" value="UER00451"/>
</dbReference>
<dbReference type="EC" id="4.1.1.50" evidence="4"/>
<dbReference type="Gene3D" id="3.60.90.10">
    <property type="entry name" value="S-adenosylmethionine decarboxylase"/>
    <property type="match status" value="1"/>
</dbReference>
<evidence type="ECO:0000256" key="7">
    <source>
        <dbReference type="ARBA" id="ARBA00022813"/>
    </source>
</evidence>
<evidence type="ECO:0000256" key="9">
    <source>
        <dbReference type="ARBA" id="ARBA00023115"/>
    </source>
</evidence>
<gene>
    <name evidence="15" type="ORF">PSFLO_07301</name>
</gene>
<evidence type="ECO:0000313" key="15">
    <source>
        <dbReference type="EMBL" id="SPO41819.1"/>
    </source>
</evidence>
<dbReference type="PANTHER" id="PTHR11570:SF0">
    <property type="entry name" value="S-ADENOSYLMETHIONINE DECARBOXYLASE PROENZYME"/>
    <property type="match status" value="1"/>
</dbReference>
<evidence type="ECO:0000256" key="10">
    <source>
        <dbReference type="ARBA" id="ARBA00023145"/>
    </source>
</evidence>
<dbReference type="InterPro" id="IPR001985">
    <property type="entry name" value="S-AdoMet_decarboxylase_euk"/>
</dbReference>
<dbReference type="PANTHER" id="PTHR11570">
    <property type="entry name" value="S-ADENOSYLMETHIONINE DECARBOXYLASE"/>
    <property type="match status" value="1"/>
</dbReference>